<protein>
    <submittedName>
        <fullName evidence="1">Uncharacterized protein</fullName>
    </submittedName>
</protein>
<evidence type="ECO:0000313" key="1">
    <source>
        <dbReference type="EMBL" id="OMJ28708.1"/>
    </source>
</evidence>
<dbReference type="AlphaFoldDB" id="A0A1R1YP76"/>
<dbReference type="Proteomes" id="UP000187429">
    <property type="component" value="Unassembled WGS sequence"/>
</dbReference>
<name>A0A1R1YP76_9FUNG</name>
<evidence type="ECO:0000313" key="2">
    <source>
        <dbReference type="Proteomes" id="UP000187429"/>
    </source>
</evidence>
<gene>
    <name evidence="1" type="ORF">AYI69_g1818</name>
</gene>
<sequence>MPAASEPKVPSSPNVFEAELYRHKKVVHTAKFGHLSFSTHGVECSICSSAKCEGRKPVFLKLEIRSWMFFWETRSVKYLLIMGRARIGGESGVHFDCNVNDQA</sequence>
<organism evidence="1 2">
    <name type="scientific">Smittium culicis</name>
    <dbReference type="NCBI Taxonomy" id="133412"/>
    <lineage>
        <taxon>Eukaryota</taxon>
        <taxon>Fungi</taxon>
        <taxon>Fungi incertae sedis</taxon>
        <taxon>Zoopagomycota</taxon>
        <taxon>Kickxellomycotina</taxon>
        <taxon>Harpellomycetes</taxon>
        <taxon>Harpellales</taxon>
        <taxon>Legeriomycetaceae</taxon>
        <taxon>Smittium</taxon>
    </lineage>
</organism>
<comment type="caution">
    <text evidence="1">The sequence shown here is derived from an EMBL/GenBank/DDBJ whole genome shotgun (WGS) entry which is preliminary data.</text>
</comment>
<dbReference type="EMBL" id="LSSM01000504">
    <property type="protein sequence ID" value="OMJ28708.1"/>
    <property type="molecule type" value="Genomic_DNA"/>
</dbReference>
<accession>A0A1R1YP76</accession>
<keyword evidence="2" id="KW-1185">Reference proteome</keyword>
<proteinExistence type="predicted"/>
<reference evidence="2" key="1">
    <citation type="submission" date="2017-01" db="EMBL/GenBank/DDBJ databases">
        <authorList>
            <person name="Wang Y."/>
            <person name="White M."/>
            <person name="Kvist S."/>
            <person name="Moncalvo J.-M."/>
        </authorList>
    </citation>
    <scope>NUCLEOTIDE SEQUENCE [LARGE SCALE GENOMIC DNA]</scope>
    <source>
        <strain evidence="2">ID-206-W2</strain>
    </source>
</reference>